<dbReference type="PANTHER" id="PTHR33908">
    <property type="entry name" value="MANNOSYLTRANSFERASE YKCB-RELATED"/>
    <property type="match status" value="1"/>
</dbReference>
<reference evidence="12" key="1">
    <citation type="submission" date="2023-07" db="EMBL/GenBank/DDBJ databases">
        <title>Glyphosate-induced phosphonatase operons in soil bacteria of genus Achromobacter.</title>
        <authorList>
            <person name="Epiktetov D.O."/>
            <person name="Sviridov A.V."/>
            <person name="Tarlachkov S.V."/>
            <person name="Shushkova T.V."/>
            <person name="Toropygin I.Y."/>
            <person name="Leontievsky A."/>
        </authorList>
    </citation>
    <scope>NUCLEOTIDE SEQUENCE [LARGE SCALE GENOMIC DNA]</scope>
    <source>
        <strain evidence="12">Kg 16</strain>
    </source>
</reference>
<dbReference type="PANTHER" id="PTHR33908:SF3">
    <property type="entry name" value="UNDECAPRENYL PHOSPHATE-ALPHA-4-AMINO-4-DEOXY-L-ARABINOSE ARABINOSYL TRANSFERASE"/>
    <property type="match status" value="1"/>
</dbReference>
<evidence type="ECO:0000313" key="12">
    <source>
        <dbReference type="Proteomes" id="UP001264156"/>
    </source>
</evidence>
<evidence type="ECO:0000256" key="5">
    <source>
        <dbReference type="ARBA" id="ARBA00022692"/>
    </source>
</evidence>
<name>A0ABU2D934_ACHAE</name>
<feature type="transmembrane region" description="Helical" evidence="9">
    <location>
        <begin position="356"/>
        <end position="377"/>
    </location>
</feature>
<dbReference type="InterPro" id="IPR050297">
    <property type="entry name" value="LipidA_mod_glycosyltrf_83"/>
</dbReference>
<keyword evidence="6 9" id="KW-1133">Transmembrane helix</keyword>
<feature type="transmembrane region" description="Helical" evidence="9">
    <location>
        <begin position="7"/>
        <end position="29"/>
    </location>
</feature>
<organism evidence="11 12">
    <name type="scientific">Achromobacter aegrifaciens</name>
    <dbReference type="NCBI Taxonomy" id="1287736"/>
    <lineage>
        <taxon>Bacteria</taxon>
        <taxon>Pseudomonadati</taxon>
        <taxon>Pseudomonadota</taxon>
        <taxon>Betaproteobacteria</taxon>
        <taxon>Burkholderiales</taxon>
        <taxon>Alcaligenaceae</taxon>
        <taxon>Achromobacter</taxon>
    </lineage>
</organism>
<feature type="region of interest" description="Disordered" evidence="8">
    <location>
        <begin position="480"/>
        <end position="505"/>
    </location>
</feature>
<evidence type="ECO:0000256" key="7">
    <source>
        <dbReference type="ARBA" id="ARBA00023136"/>
    </source>
</evidence>
<comment type="subcellular location">
    <subcellularLocation>
        <location evidence="1">Cell membrane</location>
        <topology evidence="1">Multi-pass membrane protein</topology>
    </subcellularLocation>
</comment>
<keyword evidence="3" id="KW-0328">Glycosyltransferase</keyword>
<feature type="transmembrane region" description="Helical" evidence="9">
    <location>
        <begin position="83"/>
        <end position="103"/>
    </location>
</feature>
<feature type="transmembrane region" description="Helical" evidence="9">
    <location>
        <begin position="160"/>
        <end position="193"/>
    </location>
</feature>
<evidence type="ECO:0000259" key="10">
    <source>
        <dbReference type="Pfam" id="PF02366"/>
    </source>
</evidence>
<evidence type="ECO:0000256" key="6">
    <source>
        <dbReference type="ARBA" id="ARBA00022989"/>
    </source>
</evidence>
<dbReference type="Proteomes" id="UP001264156">
    <property type="component" value="Unassembled WGS sequence"/>
</dbReference>
<evidence type="ECO:0000256" key="4">
    <source>
        <dbReference type="ARBA" id="ARBA00022679"/>
    </source>
</evidence>
<dbReference type="Pfam" id="PF02366">
    <property type="entry name" value="PMT"/>
    <property type="match status" value="1"/>
</dbReference>
<gene>
    <name evidence="11" type="ORF">RIU57_05900</name>
</gene>
<accession>A0ABU2D934</accession>
<evidence type="ECO:0000256" key="3">
    <source>
        <dbReference type="ARBA" id="ARBA00022676"/>
    </source>
</evidence>
<feature type="transmembrane region" description="Helical" evidence="9">
    <location>
        <begin position="205"/>
        <end position="223"/>
    </location>
</feature>
<proteinExistence type="predicted"/>
<evidence type="ECO:0000313" key="11">
    <source>
        <dbReference type="EMBL" id="MDR7944620.1"/>
    </source>
</evidence>
<keyword evidence="12" id="KW-1185">Reference proteome</keyword>
<evidence type="ECO:0000256" key="8">
    <source>
        <dbReference type="SAM" id="MobiDB-lite"/>
    </source>
</evidence>
<evidence type="ECO:0000256" key="9">
    <source>
        <dbReference type="SAM" id="Phobius"/>
    </source>
</evidence>
<comment type="caution">
    <text evidence="11">The sequence shown here is derived from an EMBL/GenBank/DDBJ whole genome shotgun (WGS) entry which is preliminary data.</text>
</comment>
<protein>
    <submittedName>
        <fullName evidence="11">Glycosyltransferase family 39 protein</fullName>
    </submittedName>
</protein>
<feature type="transmembrane region" description="Helical" evidence="9">
    <location>
        <begin position="265"/>
        <end position="286"/>
    </location>
</feature>
<feature type="transmembrane region" description="Helical" evidence="9">
    <location>
        <begin position="115"/>
        <end position="140"/>
    </location>
</feature>
<keyword evidence="4" id="KW-0808">Transferase</keyword>
<keyword evidence="2" id="KW-1003">Cell membrane</keyword>
<feature type="transmembrane region" description="Helical" evidence="9">
    <location>
        <begin position="307"/>
        <end position="330"/>
    </location>
</feature>
<dbReference type="RefSeq" id="WP_310531474.1">
    <property type="nucleotide sequence ID" value="NZ_JAVKVN010000002.1"/>
</dbReference>
<sequence length="505" mass="54751">MQLSARTMAAGLAAILGVRLLAMVLVPFADTSEPRYAEIARLMAETGDWITPWFAPGVPFWGKPPLGFWAEALSIRLLGLSEFSIRLPSLLATAATLAILHALGRRLFTLQAARWTVLVYASMFLPLVAAGAVLTDPFLALGVTLSMASFILARGPAAGFWRYGFFLGLAIGLLSKGPLAVVLVAGAIVPWMLWHGNVRASLRRLPWAAGSVMTAVLALPWYVAAEIKTPGFIQYFIVGEHVLRFVDPGWTGDLYGSAHSRPYGAIWLDGIVASLPWGVFGVWLLARRWRGPVRRAGRWLRRPRWTYLLAWGAATPLFFTLSGNILWTYALPALPPLALAIGACLSRARALAPARVATACMALGPIAVIVFCGLLLAQPERLKTEKHLVARADALMAPGEKLYFVDSLPFSARYYSRGAAARVPLEGLEAVLPKDGRVFLAVEKADLRRVREQTGVELEPVYTSRRYVLVIAGTPADRRRRPAAMALSSRAGPGSGPGQTQKPTA</sequence>
<keyword evidence="5 9" id="KW-0812">Transmembrane</keyword>
<dbReference type="EMBL" id="JAVKVN010000002">
    <property type="protein sequence ID" value="MDR7944620.1"/>
    <property type="molecule type" value="Genomic_DNA"/>
</dbReference>
<feature type="domain" description="ArnT-like N-terminal" evidence="10">
    <location>
        <begin position="30"/>
        <end position="236"/>
    </location>
</feature>
<dbReference type="InterPro" id="IPR003342">
    <property type="entry name" value="ArnT-like_N"/>
</dbReference>
<evidence type="ECO:0000256" key="2">
    <source>
        <dbReference type="ARBA" id="ARBA00022475"/>
    </source>
</evidence>
<keyword evidence="7 9" id="KW-0472">Membrane</keyword>
<evidence type="ECO:0000256" key="1">
    <source>
        <dbReference type="ARBA" id="ARBA00004651"/>
    </source>
</evidence>